<evidence type="ECO:0000313" key="2">
    <source>
        <dbReference type="EMBL" id="CBY43327.1"/>
    </source>
</evidence>
<dbReference type="AlphaFoldDB" id="E4Z6J9"/>
<sequence length="170" mass="18847">MSRENSKTRDLNEDPLQSLDDELDIGNIAGEVDWSLDQAELPEGEVAEIPQNAEKTPEPPVETPDPPAEEERERTQTPPVPETPEGPLTIDENPATTESPAPAPTTPEPAETEEERNTLRVKSTIVVVNKPGPDIRAGENWTMADYGSRSARVPPQQQSQNWDYNRGYHD</sequence>
<gene>
    <name evidence="2" type="ORF">GSOID_T00027920001</name>
</gene>
<dbReference type="Proteomes" id="UP000011014">
    <property type="component" value="Unassembled WGS sequence"/>
</dbReference>
<dbReference type="EMBL" id="FN658107">
    <property type="protein sequence ID" value="CBY43327.1"/>
    <property type="molecule type" value="Genomic_DNA"/>
</dbReference>
<proteinExistence type="predicted"/>
<protein>
    <submittedName>
        <fullName evidence="2">Uncharacterized protein</fullName>
    </submittedName>
</protein>
<reference evidence="2" key="1">
    <citation type="journal article" date="2010" name="Science">
        <title>Plasticity of animal genome architecture unmasked by rapid evolution of a pelagic tunicate.</title>
        <authorList>
            <person name="Denoeud F."/>
            <person name="Henriet S."/>
            <person name="Mungpakdee S."/>
            <person name="Aury J.M."/>
            <person name="Da Silva C."/>
            <person name="Brinkmann H."/>
            <person name="Mikhaleva J."/>
            <person name="Olsen L.C."/>
            <person name="Jubin C."/>
            <person name="Canestro C."/>
            <person name="Bouquet J.M."/>
            <person name="Danks G."/>
            <person name="Poulain J."/>
            <person name="Campsteijn C."/>
            <person name="Adamski M."/>
            <person name="Cross I."/>
            <person name="Yadetie F."/>
            <person name="Muffato M."/>
            <person name="Louis A."/>
            <person name="Butcher S."/>
            <person name="Tsagkogeorga G."/>
            <person name="Konrad A."/>
            <person name="Singh S."/>
            <person name="Jensen M.F."/>
            <person name="Cong E.H."/>
            <person name="Eikeseth-Otteraa H."/>
            <person name="Noel B."/>
            <person name="Anthouard V."/>
            <person name="Porcel B.M."/>
            <person name="Kachouri-Lafond R."/>
            <person name="Nishino A."/>
            <person name="Ugolini M."/>
            <person name="Chourrout P."/>
            <person name="Nishida H."/>
            <person name="Aasland R."/>
            <person name="Huzurbazar S."/>
            <person name="Westhof E."/>
            <person name="Delsuc F."/>
            <person name="Lehrach H."/>
            <person name="Reinhardt R."/>
            <person name="Weissenbach J."/>
            <person name="Roy S.W."/>
            <person name="Artiguenave F."/>
            <person name="Postlethwait J.H."/>
            <person name="Manak J.R."/>
            <person name="Thompson E.M."/>
            <person name="Jaillon O."/>
            <person name="Du Pasquier L."/>
            <person name="Boudinot P."/>
            <person name="Liberles D.A."/>
            <person name="Volff J.N."/>
            <person name="Philippe H."/>
            <person name="Lenhard B."/>
            <person name="Roest Crollius H."/>
            <person name="Wincker P."/>
            <person name="Chourrout D."/>
        </authorList>
    </citation>
    <scope>NUCLEOTIDE SEQUENCE [LARGE SCALE GENOMIC DNA]</scope>
</reference>
<evidence type="ECO:0000256" key="1">
    <source>
        <dbReference type="SAM" id="MobiDB-lite"/>
    </source>
</evidence>
<feature type="non-terminal residue" evidence="2">
    <location>
        <position position="170"/>
    </location>
</feature>
<accession>E4Z6J9</accession>
<organism evidence="2">
    <name type="scientific">Oikopleura dioica</name>
    <name type="common">Tunicate</name>
    <dbReference type="NCBI Taxonomy" id="34765"/>
    <lineage>
        <taxon>Eukaryota</taxon>
        <taxon>Metazoa</taxon>
        <taxon>Chordata</taxon>
        <taxon>Tunicata</taxon>
        <taxon>Appendicularia</taxon>
        <taxon>Copelata</taxon>
        <taxon>Oikopleuridae</taxon>
        <taxon>Oikopleura</taxon>
    </lineage>
</organism>
<name>E4Z6J9_OIKDI</name>
<feature type="region of interest" description="Disordered" evidence="1">
    <location>
        <begin position="1"/>
        <end position="125"/>
    </location>
</feature>
<feature type="compositionally biased region" description="Basic and acidic residues" evidence="1">
    <location>
        <begin position="1"/>
        <end position="12"/>
    </location>
</feature>
<feature type="region of interest" description="Disordered" evidence="1">
    <location>
        <begin position="148"/>
        <end position="170"/>
    </location>
</feature>